<comment type="caution">
    <text evidence="2">The sequence shown here is derived from an EMBL/GenBank/DDBJ whole genome shotgun (WGS) entry which is preliminary data.</text>
</comment>
<protein>
    <recommendedName>
        <fullName evidence="4">DUF1934 domain-containing protein</fullName>
    </recommendedName>
</protein>
<proteinExistence type="predicted"/>
<accession>A0A916K730</accession>
<feature type="compositionally biased region" description="Polar residues" evidence="1">
    <location>
        <begin position="16"/>
        <end position="30"/>
    </location>
</feature>
<organism evidence="2 3">
    <name type="scientific">Paenibacillus solanacearum</name>
    <dbReference type="NCBI Taxonomy" id="2048548"/>
    <lineage>
        <taxon>Bacteria</taxon>
        <taxon>Bacillati</taxon>
        <taxon>Bacillota</taxon>
        <taxon>Bacilli</taxon>
        <taxon>Bacillales</taxon>
        <taxon>Paenibacillaceae</taxon>
        <taxon>Paenibacillus</taxon>
    </lineage>
</organism>
<evidence type="ECO:0008006" key="4">
    <source>
        <dbReference type="Google" id="ProtNLM"/>
    </source>
</evidence>
<sequence>MTDTHSTAGRERVRISLSSANGSEPATRQQLAGELYRKGSSTYLRYEELPDAGMGRTVTTMRIDPSGLRIIRQGDVQFEQTFRAGTRHLGYIQTPQGRLEIETVTHSFAFREGSGSLLPLHVQWSYDLSVMGEEAGCFRIELTAARELTP</sequence>
<dbReference type="Pfam" id="PF09148">
    <property type="entry name" value="DUF1934"/>
    <property type="match status" value="1"/>
</dbReference>
<dbReference type="AlphaFoldDB" id="A0A916K730"/>
<dbReference type="InterPro" id="IPR015231">
    <property type="entry name" value="DUF1934"/>
</dbReference>
<evidence type="ECO:0000313" key="2">
    <source>
        <dbReference type="EMBL" id="CAG7649020.1"/>
    </source>
</evidence>
<evidence type="ECO:0000313" key="3">
    <source>
        <dbReference type="Proteomes" id="UP000693672"/>
    </source>
</evidence>
<dbReference type="EMBL" id="CAJVAS010000046">
    <property type="protein sequence ID" value="CAG7649020.1"/>
    <property type="molecule type" value="Genomic_DNA"/>
</dbReference>
<dbReference type="Proteomes" id="UP000693672">
    <property type="component" value="Unassembled WGS sequence"/>
</dbReference>
<dbReference type="RefSeq" id="WP_218095465.1">
    <property type="nucleotide sequence ID" value="NZ_CAJVAS010000046.1"/>
</dbReference>
<evidence type="ECO:0000256" key="1">
    <source>
        <dbReference type="SAM" id="MobiDB-lite"/>
    </source>
</evidence>
<gene>
    <name evidence="2" type="ORF">PAESOLCIP111_05779</name>
</gene>
<keyword evidence="3" id="KW-1185">Reference proteome</keyword>
<name>A0A916K730_9BACL</name>
<feature type="region of interest" description="Disordered" evidence="1">
    <location>
        <begin position="1"/>
        <end position="30"/>
    </location>
</feature>
<reference evidence="2" key="1">
    <citation type="submission" date="2021-06" db="EMBL/GenBank/DDBJ databases">
        <authorList>
            <person name="Criscuolo A."/>
        </authorList>
    </citation>
    <scope>NUCLEOTIDE SEQUENCE</scope>
    <source>
        <strain evidence="2">CIP111600</strain>
    </source>
</reference>